<gene>
    <name evidence="1" type="ORF">IC234_09510</name>
</gene>
<dbReference type="Proteomes" id="UP000606003">
    <property type="component" value="Unassembled WGS sequence"/>
</dbReference>
<evidence type="ECO:0000313" key="1">
    <source>
        <dbReference type="EMBL" id="MBD2722363.1"/>
    </source>
</evidence>
<comment type="caution">
    <text evidence="1">The sequence shown here is derived from an EMBL/GenBank/DDBJ whole genome shotgun (WGS) entry which is preliminary data.</text>
</comment>
<name>A0ABR8JRC8_9BACT</name>
<evidence type="ECO:0000313" key="2">
    <source>
        <dbReference type="Proteomes" id="UP000606003"/>
    </source>
</evidence>
<keyword evidence="2" id="KW-1185">Reference proteome</keyword>
<sequence length="68" mass="7947">MEFTKKKYTFRGMDGYAGFRNGKEYELELAPTAPSEEQPNAEIVVINPVSRLYSYYSKEQFLAAWEKK</sequence>
<accession>A0ABR8JRC8</accession>
<dbReference type="RefSeq" id="WP_190923857.1">
    <property type="nucleotide sequence ID" value="NZ_JACXAC010000003.1"/>
</dbReference>
<protein>
    <submittedName>
        <fullName evidence="1">Uncharacterized protein</fullName>
    </submittedName>
</protein>
<proteinExistence type="predicted"/>
<reference evidence="1 2" key="1">
    <citation type="submission" date="2020-09" db="EMBL/GenBank/DDBJ databases">
        <authorList>
            <person name="Kim M.K."/>
        </authorList>
    </citation>
    <scope>NUCLEOTIDE SEQUENCE [LARGE SCALE GENOMIC DNA]</scope>
    <source>
        <strain evidence="1 2">BT189</strain>
    </source>
</reference>
<dbReference type="EMBL" id="JACXAC010000003">
    <property type="protein sequence ID" value="MBD2722363.1"/>
    <property type="molecule type" value="Genomic_DNA"/>
</dbReference>
<organism evidence="1 2">
    <name type="scientific">Hymenobacter armeniacus</name>
    <dbReference type="NCBI Taxonomy" id="2771358"/>
    <lineage>
        <taxon>Bacteria</taxon>
        <taxon>Pseudomonadati</taxon>
        <taxon>Bacteroidota</taxon>
        <taxon>Cytophagia</taxon>
        <taxon>Cytophagales</taxon>
        <taxon>Hymenobacteraceae</taxon>
        <taxon>Hymenobacter</taxon>
    </lineage>
</organism>